<comment type="similarity">
    <text evidence="5">Belongs to the YciB family.</text>
</comment>
<dbReference type="InterPro" id="IPR006008">
    <property type="entry name" value="YciB"/>
</dbReference>
<name>A0A552U9Y0_9SPHN</name>
<proteinExistence type="inferred from homology"/>
<keyword evidence="2 5" id="KW-0812">Transmembrane</keyword>
<dbReference type="GO" id="GO:0005886">
    <property type="term" value="C:plasma membrane"/>
    <property type="evidence" value="ECO:0007669"/>
    <property type="project" value="UniProtKB-SubCell"/>
</dbReference>
<reference evidence="6 7" key="1">
    <citation type="submission" date="2019-07" db="EMBL/GenBank/DDBJ databases">
        <title>Novel species isolated from glacier.</title>
        <authorList>
            <person name="Liu Q."/>
            <person name="Xin Y.-H."/>
        </authorList>
    </citation>
    <scope>NUCLEOTIDE SEQUENCE [LARGE SCALE GENOMIC DNA]</scope>
    <source>
        <strain evidence="6 7">LB1R16</strain>
    </source>
</reference>
<comment type="function">
    <text evidence="5">Plays a role in cell envelope biogenesis, maintenance of cell envelope integrity and membrane homeostasis.</text>
</comment>
<keyword evidence="4 5" id="KW-0472">Membrane</keyword>
<dbReference type="NCBIfam" id="TIGR00997">
    <property type="entry name" value="ispZ"/>
    <property type="match status" value="1"/>
</dbReference>
<evidence type="ECO:0000256" key="4">
    <source>
        <dbReference type="ARBA" id="ARBA00023136"/>
    </source>
</evidence>
<feature type="transmembrane region" description="Helical" evidence="5">
    <location>
        <begin position="36"/>
        <end position="57"/>
    </location>
</feature>
<feature type="transmembrane region" description="Helical" evidence="5">
    <location>
        <begin position="94"/>
        <end position="113"/>
    </location>
</feature>
<keyword evidence="3 5" id="KW-1133">Transmembrane helix</keyword>
<evidence type="ECO:0000256" key="1">
    <source>
        <dbReference type="ARBA" id="ARBA00022475"/>
    </source>
</evidence>
<sequence>MSEPLAIPPKVSTPLRIALDYGPLLAFFVANKFAGIMWATGVFMALIVLAIVVSRVLTGKVSPMQWVTGAVVLGFGGFTLWLNDAEFIKLKPTIIYAIFAIVLLFGMATKRPLLKLVLHDAFPAVDAEGWRKLTRNWALLFIGLAIANEVARRMLTTDQWVDFKVWGVTALTFAFALAQAPILMRHAEQPPKP</sequence>
<dbReference type="Proteomes" id="UP000317894">
    <property type="component" value="Unassembled WGS sequence"/>
</dbReference>
<keyword evidence="1 5" id="KW-1003">Cell membrane</keyword>
<dbReference type="AlphaFoldDB" id="A0A552U9Y0"/>
<dbReference type="HAMAP" id="MF_00189">
    <property type="entry name" value="YciB"/>
    <property type="match status" value="1"/>
</dbReference>
<dbReference type="Pfam" id="PF04279">
    <property type="entry name" value="IspA"/>
    <property type="match status" value="1"/>
</dbReference>
<dbReference type="PANTHER" id="PTHR36917">
    <property type="entry name" value="INTRACELLULAR SEPTATION PROTEIN A-RELATED"/>
    <property type="match status" value="1"/>
</dbReference>
<feature type="transmembrane region" description="Helical" evidence="5">
    <location>
        <begin position="63"/>
        <end position="82"/>
    </location>
</feature>
<dbReference type="NCBIfam" id="NF001323">
    <property type="entry name" value="PRK00259.1-1"/>
    <property type="match status" value="1"/>
</dbReference>
<keyword evidence="7" id="KW-1185">Reference proteome</keyword>
<comment type="caution">
    <text evidence="5">Lacks conserved residue(s) required for the propagation of feature annotation.</text>
</comment>
<evidence type="ECO:0000256" key="2">
    <source>
        <dbReference type="ARBA" id="ARBA00022692"/>
    </source>
</evidence>
<evidence type="ECO:0000256" key="3">
    <source>
        <dbReference type="ARBA" id="ARBA00022989"/>
    </source>
</evidence>
<evidence type="ECO:0000313" key="6">
    <source>
        <dbReference type="EMBL" id="TRW15017.1"/>
    </source>
</evidence>
<gene>
    <name evidence="5" type="primary">yciB</name>
    <name evidence="6" type="ORF">FMM06_15285</name>
</gene>
<keyword evidence="5" id="KW-0997">Cell inner membrane</keyword>
<comment type="caution">
    <text evidence="6">The sequence shown here is derived from an EMBL/GenBank/DDBJ whole genome shotgun (WGS) entry which is preliminary data.</text>
</comment>
<dbReference type="EMBL" id="VJWA01000002">
    <property type="protein sequence ID" value="TRW15017.1"/>
    <property type="molecule type" value="Genomic_DNA"/>
</dbReference>
<dbReference type="RefSeq" id="WP_144335186.1">
    <property type="nucleotide sequence ID" value="NZ_VJWA01000002.1"/>
</dbReference>
<evidence type="ECO:0000313" key="7">
    <source>
        <dbReference type="Proteomes" id="UP000317894"/>
    </source>
</evidence>
<comment type="subcellular location">
    <subcellularLocation>
        <location evidence="5">Cell inner membrane</location>
        <topology evidence="5">Multi-pass membrane protein</topology>
    </subcellularLocation>
</comment>
<protein>
    <recommendedName>
        <fullName evidence="5">Inner membrane-spanning protein YciB</fullName>
    </recommendedName>
</protein>
<feature type="transmembrane region" description="Helical" evidence="5">
    <location>
        <begin position="163"/>
        <end position="184"/>
    </location>
</feature>
<dbReference type="PANTHER" id="PTHR36917:SF1">
    <property type="entry name" value="INNER MEMBRANE-SPANNING PROTEIN YCIB"/>
    <property type="match status" value="1"/>
</dbReference>
<accession>A0A552U9Y0</accession>
<dbReference type="OrthoDB" id="9788219at2"/>
<organism evidence="6 7">
    <name type="scientific">Glacieibacterium frigidum</name>
    <dbReference type="NCBI Taxonomy" id="2593303"/>
    <lineage>
        <taxon>Bacteria</taxon>
        <taxon>Pseudomonadati</taxon>
        <taxon>Pseudomonadota</taxon>
        <taxon>Alphaproteobacteria</taxon>
        <taxon>Sphingomonadales</taxon>
        <taxon>Sphingosinicellaceae</taxon>
        <taxon>Glacieibacterium</taxon>
    </lineage>
</organism>
<evidence type="ECO:0000256" key="5">
    <source>
        <dbReference type="HAMAP-Rule" id="MF_00189"/>
    </source>
</evidence>